<feature type="non-terminal residue" evidence="3">
    <location>
        <position position="1"/>
    </location>
</feature>
<dbReference type="AlphaFoldDB" id="A0A2C6KXR7"/>
<name>A0A2C6KXR7_9APIC</name>
<dbReference type="Proteomes" id="UP000221165">
    <property type="component" value="Unassembled WGS sequence"/>
</dbReference>
<feature type="region of interest" description="Disordered" evidence="1">
    <location>
        <begin position="42"/>
        <end position="67"/>
    </location>
</feature>
<protein>
    <recommendedName>
        <fullName evidence="5">Transmembrane protein</fullName>
    </recommendedName>
</protein>
<evidence type="ECO:0000313" key="3">
    <source>
        <dbReference type="EMBL" id="PHJ21847.1"/>
    </source>
</evidence>
<evidence type="ECO:0008006" key="5">
    <source>
        <dbReference type="Google" id="ProtNLM"/>
    </source>
</evidence>
<feature type="compositionally biased region" description="Low complexity" evidence="1">
    <location>
        <begin position="48"/>
        <end position="67"/>
    </location>
</feature>
<keyword evidence="4" id="KW-1185">Reference proteome</keyword>
<gene>
    <name evidence="3" type="ORF">CSUI_004304</name>
</gene>
<evidence type="ECO:0000313" key="4">
    <source>
        <dbReference type="Proteomes" id="UP000221165"/>
    </source>
</evidence>
<evidence type="ECO:0000256" key="2">
    <source>
        <dbReference type="SAM" id="Phobius"/>
    </source>
</evidence>
<dbReference type="VEuPathDB" id="ToxoDB:CSUI_004304"/>
<dbReference type="RefSeq" id="XP_067923526.1">
    <property type="nucleotide sequence ID" value="XM_068064497.1"/>
</dbReference>
<comment type="caution">
    <text evidence="3">The sequence shown here is derived from an EMBL/GenBank/DDBJ whole genome shotgun (WGS) entry which is preliminary data.</text>
</comment>
<accession>A0A2C6KXR7</accession>
<dbReference type="GeneID" id="94427708"/>
<proteinExistence type="predicted"/>
<keyword evidence="2" id="KW-0472">Membrane</keyword>
<feature type="transmembrane region" description="Helical" evidence="2">
    <location>
        <begin position="337"/>
        <end position="357"/>
    </location>
</feature>
<reference evidence="3 4" key="1">
    <citation type="journal article" date="2017" name="Int. J. Parasitol.">
        <title>The genome of the protozoan parasite Cystoisospora suis and a reverse vaccinology approach to identify vaccine candidates.</title>
        <authorList>
            <person name="Palmieri N."/>
            <person name="Shrestha A."/>
            <person name="Ruttkowski B."/>
            <person name="Beck T."/>
            <person name="Vogl C."/>
            <person name="Tomley F."/>
            <person name="Blake D.P."/>
            <person name="Joachim A."/>
        </authorList>
    </citation>
    <scope>NUCLEOTIDE SEQUENCE [LARGE SCALE GENOMIC DNA]</scope>
    <source>
        <strain evidence="3 4">Wien I</strain>
    </source>
</reference>
<organism evidence="3 4">
    <name type="scientific">Cystoisospora suis</name>
    <dbReference type="NCBI Taxonomy" id="483139"/>
    <lineage>
        <taxon>Eukaryota</taxon>
        <taxon>Sar</taxon>
        <taxon>Alveolata</taxon>
        <taxon>Apicomplexa</taxon>
        <taxon>Conoidasida</taxon>
        <taxon>Coccidia</taxon>
        <taxon>Eucoccidiorida</taxon>
        <taxon>Eimeriorina</taxon>
        <taxon>Sarcocystidae</taxon>
        <taxon>Cystoisospora</taxon>
    </lineage>
</organism>
<sequence>EPPELHGGREAGLRSGVEELLQPGESADVSFASGALSYLECTPPEVRSSTPSLSSSSVASSAPSKKSTSSVGVACVAKRVEQGSITESLLQSACECTSEFVSLRRADWEAVEKHNLGSDKKRPVDHAVPTGMGRPSKFHNDYEYWAMACILGAGNVCLASVWCSDGSRIVAEIGPDTVGNTKLMVGEKALLLQGVQGVFNSCTATSICQKSRFAGQSSGQRTREGTMGRLKKNEFKEKQPAKDAAVDKALYDDLGILQESDRDDPDADWIGKVYNEPAQMEKVPLWYLECSNEYLESVHDIAAVYTFDRNSYVKMGWANDRAATVYCRTSSSRPHGLVLFPFPLASLWAFLILLAAYDAVQPS</sequence>
<keyword evidence="2" id="KW-0812">Transmembrane</keyword>
<keyword evidence="2" id="KW-1133">Transmembrane helix</keyword>
<evidence type="ECO:0000256" key="1">
    <source>
        <dbReference type="SAM" id="MobiDB-lite"/>
    </source>
</evidence>
<dbReference type="EMBL" id="MIGC01001984">
    <property type="protein sequence ID" value="PHJ21847.1"/>
    <property type="molecule type" value="Genomic_DNA"/>
</dbReference>
<dbReference type="OrthoDB" id="10326759at2759"/>